<evidence type="ECO:0000313" key="20">
    <source>
        <dbReference type="Proteomes" id="UP000823617"/>
    </source>
</evidence>
<dbReference type="AlphaFoldDB" id="A0A9D9HK69"/>
<evidence type="ECO:0000256" key="6">
    <source>
        <dbReference type="ARBA" id="ARBA00022763"/>
    </source>
</evidence>
<evidence type="ECO:0000256" key="4">
    <source>
        <dbReference type="ARBA" id="ARBA00022705"/>
    </source>
</evidence>
<name>A0A9D9HK69_9BACT</name>
<evidence type="ECO:0000256" key="8">
    <source>
        <dbReference type="ARBA" id="ARBA00022842"/>
    </source>
</evidence>
<dbReference type="InterPro" id="IPR000086">
    <property type="entry name" value="NUDIX_hydrolase_dom"/>
</dbReference>
<evidence type="ECO:0000256" key="7">
    <source>
        <dbReference type="ARBA" id="ARBA00022801"/>
    </source>
</evidence>
<feature type="domain" description="Nudix hydrolase" evidence="18">
    <location>
        <begin position="1"/>
        <end position="125"/>
    </location>
</feature>
<dbReference type="GO" id="GO:0006281">
    <property type="term" value="P:DNA repair"/>
    <property type="evidence" value="ECO:0007669"/>
    <property type="project" value="UniProtKB-KW"/>
</dbReference>
<evidence type="ECO:0000256" key="14">
    <source>
        <dbReference type="ARBA" id="ARBA00041592"/>
    </source>
</evidence>
<evidence type="ECO:0000256" key="10">
    <source>
        <dbReference type="ARBA" id="ARBA00035861"/>
    </source>
</evidence>
<dbReference type="PROSITE" id="PS00893">
    <property type="entry name" value="NUDIX_BOX"/>
    <property type="match status" value="1"/>
</dbReference>
<sequence length="140" mass="16314">MRHIEVVAAIIRKGGRIFATQRGYGEFKDMWEFPGGKIEPGEDREHALKREILEELDTRIRIDSFLCTVGYDYPDFHITLHFYFCSVESGDLVLKEHESARWLSREDLLSVDWLPADLSVIEKLQSNFSSRKVILPPPQY</sequence>
<dbReference type="CDD" id="cd03425">
    <property type="entry name" value="NUDIX_MutT_NudA_like"/>
    <property type="match status" value="1"/>
</dbReference>
<keyword evidence="8" id="KW-0460">Magnesium</keyword>
<dbReference type="GO" id="GO:0044715">
    <property type="term" value="F:8-oxo-dGDP phosphatase activity"/>
    <property type="evidence" value="ECO:0007669"/>
    <property type="project" value="TreeGrafter"/>
</dbReference>
<dbReference type="GO" id="GO:0006260">
    <property type="term" value="P:DNA replication"/>
    <property type="evidence" value="ECO:0007669"/>
    <property type="project" value="UniProtKB-KW"/>
</dbReference>
<keyword evidence="9" id="KW-0234">DNA repair</keyword>
<dbReference type="Pfam" id="PF00293">
    <property type="entry name" value="NUDIX"/>
    <property type="match status" value="1"/>
</dbReference>
<dbReference type="PRINTS" id="PR00502">
    <property type="entry name" value="NUDIXFAMILY"/>
</dbReference>
<reference evidence="19" key="1">
    <citation type="submission" date="2020-10" db="EMBL/GenBank/DDBJ databases">
        <authorList>
            <person name="Gilroy R."/>
        </authorList>
    </citation>
    <scope>NUCLEOTIDE SEQUENCE</scope>
    <source>
        <strain evidence="19">B1-3475</strain>
    </source>
</reference>
<protein>
    <recommendedName>
        <fullName evidence="13">8-oxo-dGTP diphosphatase</fullName>
        <ecNumber evidence="12">3.6.1.55</ecNumber>
    </recommendedName>
    <alternativeName>
        <fullName evidence="16">7,8-dihydro-8-oxoguanine-triphosphatase</fullName>
    </alternativeName>
    <alternativeName>
        <fullName evidence="15">Mutator protein MutT</fullName>
    </alternativeName>
    <alternativeName>
        <fullName evidence="14">dGTP pyrophosphohydrolase</fullName>
    </alternativeName>
</protein>
<evidence type="ECO:0000256" key="9">
    <source>
        <dbReference type="ARBA" id="ARBA00023204"/>
    </source>
</evidence>
<dbReference type="InterPro" id="IPR047127">
    <property type="entry name" value="MutT-like"/>
</dbReference>
<evidence type="ECO:0000256" key="11">
    <source>
        <dbReference type="ARBA" id="ARBA00036904"/>
    </source>
</evidence>
<evidence type="ECO:0000256" key="13">
    <source>
        <dbReference type="ARBA" id="ARBA00040794"/>
    </source>
</evidence>
<keyword evidence="3" id="KW-0515">Mutator protein</keyword>
<evidence type="ECO:0000313" key="19">
    <source>
        <dbReference type="EMBL" id="MBO8455349.1"/>
    </source>
</evidence>
<proteinExistence type="inferred from homology"/>
<evidence type="ECO:0000256" key="1">
    <source>
        <dbReference type="ARBA" id="ARBA00001946"/>
    </source>
</evidence>
<keyword evidence="6" id="KW-0227">DNA damage</keyword>
<dbReference type="Gene3D" id="3.90.79.10">
    <property type="entry name" value="Nucleoside Triphosphate Pyrophosphohydrolase"/>
    <property type="match status" value="1"/>
</dbReference>
<dbReference type="InterPro" id="IPR015797">
    <property type="entry name" value="NUDIX_hydrolase-like_dom_sf"/>
</dbReference>
<reference evidence="19" key="2">
    <citation type="journal article" date="2021" name="PeerJ">
        <title>Extensive microbial diversity within the chicken gut microbiome revealed by metagenomics and culture.</title>
        <authorList>
            <person name="Gilroy R."/>
            <person name="Ravi A."/>
            <person name="Getino M."/>
            <person name="Pursley I."/>
            <person name="Horton D.L."/>
            <person name="Alikhan N.F."/>
            <person name="Baker D."/>
            <person name="Gharbi K."/>
            <person name="Hall N."/>
            <person name="Watson M."/>
            <person name="Adriaenssens E.M."/>
            <person name="Foster-Nyarko E."/>
            <person name="Jarju S."/>
            <person name="Secka A."/>
            <person name="Antonio M."/>
            <person name="Oren A."/>
            <person name="Chaudhuri R.R."/>
            <person name="La Ragione R."/>
            <person name="Hildebrand F."/>
            <person name="Pallen M.J."/>
        </authorList>
    </citation>
    <scope>NUCLEOTIDE SEQUENCE</scope>
    <source>
        <strain evidence="19">B1-3475</strain>
    </source>
</reference>
<accession>A0A9D9HK69</accession>
<dbReference type="PANTHER" id="PTHR47707">
    <property type="entry name" value="8-OXO-DGTP DIPHOSPHATASE"/>
    <property type="match status" value="1"/>
</dbReference>
<evidence type="ECO:0000256" key="3">
    <source>
        <dbReference type="ARBA" id="ARBA00022457"/>
    </source>
</evidence>
<dbReference type="EC" id="3.6.1.55" evidence="12"/>
<evidence type="ECO:0000256" key="12">
    <source>
        <dbReference type="ARBA" id="ARBA00038905"/>
    </source>
</evidence>
<comment type="catalytic activity">
    <reaction evidence="10">
        <text>8-oxo-dGTP + H2O = 8-oxo-dGMP + diphosphate + H(+)</text>
        <dbReference type="Rhea" id="RHEA:31575"/>
        <dbReference type="ChEBI" id="CHEBI:15377"/>
        <dbReference type="ChEBI" id="CHEBI:15378"/>
        <dbReference type="ChEBI" id="CHEBI:33019"/>
        <dbReference type="ChEBI" id="CHEBI:63224"/>
        <dbReference type="ChEBI" id="CHEBI:77896"/>
        <dbReference type="EC" id="3.6.1.55"/>
    </reaction>
</comment>
<keyword evidence="5" id="KW-0479">Metal-binding</keyword>
<evidence type="ECO:0000256" key="2">
    <source>
        <dbReference type="ARBA" id="ARBA00005582"/>
    </source>
</evidence>
<evidence type="ECO:0000256" key="5">
    <source>
        <dbReference type="ARBA" id="ARBA00022723"/>
    </source>
</evidence>
<dbReference type="GO" id="GO:0044716">
    <property type="term" value="F:8-oxo-GDP phosphatase activity"/>
    <property type="evidence" value="ECO:0007669"/>
    <property type="project" value="TreeGrafter"/>
</dbReference>
<dbReference type="GO" id="GO:0046872">
    <property type="term" value="F:metal ion binding"/>
    <property type="evidence" value="ECO:0007669"/>
    <property type="project" value="UniProtKB-KW"/>
</dbReference>
<comment type="caution">
    <text evidence="19">The sequence shown here is derived from an EMBL/GenBank/DDBJ whole genome shotgun (WGS) entry which is preliminary data.</text>
</comment>
<dbReference type="SUPFAM" id="SSF55811">
    <property type="entry name" value="Nudix"/>
    <property type="match status" value="1"/>
</dbReference>
<keyword evidence="7 17" id="KW-0378">Hydrolase</keyword>
<dbReference type="GO" id="GO:0008413">
    <property type="term" value="F:8-oxo-7,8-dihydroguanosine triphosphate pyrophosphatase activity"/>
    <property type="evidence" value="ECO:0007669"/>
    <property type="project" value="TreeGrafter"/>
</dbReference>
<dbReference type="GO" id="GO:0035539">
    <property type="term" value="F:8-oxo-7,8-dihydrodeoxyguanosine triphosphate pyrophosphatase activity"/>
    <property type="evidence" value="ECO:0007669"/>
    <property type="project" value="UniProtKB-EC"/>
</dbReference>
<dbReference type="InterPro" id="IPR020476">
    <property type="entry name" value="Nudix_hydrolase"/>
</dbReference>
<dbReference type="PROSITE" id="PS51462">
    <property type="entry name" value="NUDIX"/>
    <property type="match status" value="1"/>
</dbReference>
<comment type="cofactor">
    <cofactor evidence="1">
        <name>Mg(2+)</name>
        <dbReference type="ChEBI" id="CHEBI:18420"/>
    </cofactor>
</comment>
<evidence type="ECO:0000256" key="16">
    <source>
        <dbReference type="ARBA" id="ARBA00042798"/>
    </source>
</evidence>
<dbReference type="Proteomes" id="UP000823617">
    <property type="component" value="Unassembled WGS sequence"/>
</dbReference>
<evidence type="ECO:0000256" key="15">
    <source>
        <dbReference type="ARBA" id="ARBA00041979"/>
    </source>
</evidence>
<dbReference type="PANTHER" id="PTHR47707:SF1">
    <property type="entry name" value="NUDIX HYDROLASE FAMILY PROTEIN"/>
    <property type="match status" value="1"/>
</dbReference>
<evidence type="ECO:0000256" key="17">
    <source>
        <dbReference type="RuleBase" id="RU003476"/>
    </source>
</evidence>
<dbReference type="EMBL" id="JADIMK010000027">
    <property type="protein sequence ID" value="MBO8455349.1"/>
    <property type="molecule type" value="Genomic_DNA"/>
</dbReference>
<dbReference type="InterPro" id="IPR020084">
    <property type="entry name" value="NUDIX_hydrolase_CS"/>
</dbReference>
<organism evidence="19 20">
    <name type="scientific">Candidatus Cryptobacteroides intestinigallinarum</name>
    <dbReference type="NCBI Taxonomy" id="2840767"/>
    <lineage>
        <taxon>Bacteria</taxon>
        <taxon>Pseudomonadati</taxon>
        <taxon>Bacteroidota</taxon>
        <taxon>Bacteroidia</taxon>
        <taxon>Bacteroidales</taxon>
        <taxon>Candidatus Cryptobacteroides</taxon>
    </lineage>
</organism>
<keyword evidence="4" id="KW-0235">DNA replication</keyword>
<comment type="catalytic activity">
    <reaction evidence="11">
        <text>8-oxo-GTP + H2O = 8-oxo-GMP + diphosphate + H(+)</text>
        <dbReference type="Rhea" id="RHEA:67616"/>
        <dbReference type="ChEBI" id="CHEBI:15377"/>
        <dbReference type="ChEBI" id="CHEBI:15378"/>
        <dbReference type="ChEBI" id="CHEBI:33019"/>
        <dbReference type="ChEBI" id="CHEBI:143553"/>
        <dbReference type="ChEBI" id="CHEBI:145694"/>
    </reaction>
</comment>
<evidence type="ECO:0000259" key="18">
    <source>
        <dbReference type="PROSITE" id="PS51462"/>
    </source>
</evidence>
<gene>
    <name evidence="19" type="ORF">IAC08_02950</name>
</gene>
<comment type="similarity">
    <text evidence="2 17">Belongs to the Nudix hydrolase family.</text>
</comment>